<accession>D8RPY8</accession>
<dbReference type="HOGENOM" id="CLU_060642_0_0_1"/>
<dbReference type="STRING" id="88036.D8RPY8"/>
<dbReference type="PANTHER" id="PTHR12378">
    <property type="entry name" value="DESUMOYLATING ISOPEPTIDASE"/>
    <property type="match status" value="1"/>
</dbReference>
<dbReference type="InParanoid" id="D8RPY8"/>
<dbReference type="FunCoup" id="D8RPY8">
    <property type="interactions" value="1951"/>
</dbReference>
<dbReference type="GO" id="GO:0008233">
    <property type="term" value="F:peptidase activity"/>
    <property type="evidence" value="ECO:0007669"/>
    <property type="project" value="UniProtKB-KW"/>
</dbReference>
<protein>
    <recommendedName>
        <fullName evidence="4">PPPDE domain-containing protein</fullName>
    </recommendedName>
</protein>
<evidence type="ECO:0000313" key="5">
    <source>
        <dbReference type="EMBL" id="EFJ25565.1"/>
    </source>
</evidence>
<evidence type="ECO:0000256" key="3">
    <source>
        <dbReference type="ARBA" id="ARBA00022801"/>
    </source>
</evidence>
<dbReference type="Gene3D" id="3.90.1720.30">
    <property type="entry name" value="PPPDE domains"/>
    <property type="match status" value="1"/>
</dbReference>
<dbReference type="GO" id="GO:0032434">
    <property type="term" value="P:regulation of proteasomal ubiquitin-dependent protein catabolic process"/>
    <property type="evidence" value="ECO:0000318"/>
    <property type="project" value="GO_Central"/>
</dbReference>
<keyword evidence="3" id="KW-0378">Hydrolase</keyword>
<organism evidence="6">
    <name type="scientific">Selaginella moellendorffii</name>
    <name type="common">Spikemoss</name>
    <dbReference type="NCBI Taxonomy" id="88036"/>
    <lineage>
        <taxon>Eukaryota</taxon>
        <taxon>Viridiplantae</taxon>
        <taxon>Streptophyta</taxon>
        <taxon>Embryophyta</taxon>
        <taxon>Tracheophyta</taxon>
        <taxon>Lycopodiopsida</taxon>
        <taxon>Selaginellales</taxon>
        <taxon>Selaginellaceae</taxon>
        <taxon>Selaginella</taxon>
    </lineage>
</organism>
<dbReference type="PROSITE" id="PS51858">
    <property type="entry name" value="PPPDE"/>
    <property type="match status" value="1"/>
</dbReference>
<gene>
    <name evidence="5" type="ORF">SELMODRAFT_99026</name>
</gene>
<dbReference type="GO" id="GO:0006508">
    <property type="term" value="P:proteolysis"/>
    <property type="evidence" value="ECO:0007669"/>
    <property type="project" value="UniProtKB-KW"/>
</dbReference>
<evidence type="ECO:0000256" key="1">
    <source>
        <dbReference type="ARBA" id="ARBA00008140"/>
    </source>
</evidence>
<sequence length="277" mass="30236">SHSVVLYVYDLSQGLARQLSTSLLGAAIEGIWHTSVVVYGTEYYYSGGITTSNPGRTPYGRPVNTVELGRTQVPKEVFADYLREISPRYTVQTYSILSHNCNNFSNEVAQFLLGVDIPDYILRLPQDVITTPMGYLLQPMIQQMETTLRYGGVPQVPELAEATGTPQRVAMARRAKEECLTTTIPEDEDLELQRMRSSRAVKTAKVASRGDEGGAGRKKAAATKMEDARAKVQEEITREFTALMAAGGLRASEAAALAARRVMERHGIGGSGTATQS</sequence>
<evidence type="ECO:0000313" key="6">
    <source>
        <dbReference type="Proteomes" id="UP000001514"/>
    </source>
</evidence>
<dbReference type="SMART" id="SM01179">
    <property type="entry name" value="DUF862"/>
    <property type="match status" value="1"/>
</dbReference>
<dbReference type="Gramene" id="EFJ25565">
    <property type="protein sequence ID" value="EFJ25565"/>
    <property type="gene ID" value="SELMODRAFT_99026"/>
</dbReference>
<feature type="domain" description="PPPDE" evidence="4">
    <location>
        <begin position="2"/>
        <end position="142"/>
    </location>
</feature>
<comment type="similarity">
    <text evidence="1">Belongs to the DeSI family.</text>
</comment>
<dbReference type="KEGG" id="smo:SELMODRAFT_99026"/>
<dbReference type="PANTHER" id="PTHR12378:SF7">
    <property type="entry name" value="DESUMOYLATING ISOPEPTIDASE 1"/>
    <property type="match status" value="1"/>
</dbReference>
<dbReference type="eggNOG" id="KOG0324">
    <property type="taxonomic scope" value="Eukaryota"/>
</dbReference>
<dbReference type="OrthoDB" id="21221at2759"/>
<dbReference type="GO" id="GO:0006611">
    <property type="term" value="P:protein export from nucleus"/>
    <property type="evidence" value="ECO:0000318"/>
    <property type="project" value="GO_Central"/>
</dbReference>
<name>D8RPY8_SELML</name>
<feature type="non-terminal residue" evidence="5">
    <location>
        <position position="1"/>
    </location>
</feature>
<dbReference type="AlphaFoldDB" id="D8RPY8"/>
<dbReference type="Proteomes" id="UP000001514">
    <property type="component" value="Unassembled WGS sequence"/>
</dbReference>
<dbReference type="EMBL" id="GL377586">
    <property type="protein sequence ID" value="EFJ25565.1"/>
    <property type="molecule type" value="Genomic_DNA"/>
</dbReference>
<dbReference type="InterPro" id="IPR008580">
    <property type="entry name" value="PPPDE_dom"/>
</dbReference>
<keyword evidence="2" id="KW-0645">Protease</keyword>
<dbReference type="OMA" id="LMESERH"/>
<reference evidence="5 6" key="1">
    <citation type="journal article" date="2011" name="Science">
        <title>The Selaginella genome identifies genetic changes associated with the evolution of vascular plants.</title>
        <authorList>
            <person name="Banks J.A."/>
            <person name="Nishiyama T."/>
            <person name="Hasebe M."/>
            <person name="Bowman J.L."/>
            <person name="Gribskov M."/>
            <person name="dePamphilis C."/>
            <person name="Albert V.A."/>
            <person name="Aono N."/>
            <person name="Aoyama T."/>
            <person name="Ambrose B.A."/>
            <person name="Ashton N.W."/>
            <person name="Axtell M.J."/>
            <person name="Barker E."/>
            <person name="Barker M.S."/>
            <person name="Bennetzen J.L."/>
            <person name="Bonawitz N.D."/>
            <person name="Chapple C."/>
            <person name="Cheng C."/>
            <person name="Correa L.G."/>
            <person name="Dacre M."/>
            <person name="DeBarry J."/>
            <person name="Dreyer I."/>
            <person name="Elias M."/>
            <person name="Engstrom E.M."/>
            <person name="Estelle M."/>
            <person name="Feng L."/>
            <person name="Finet C."/>
            <person name="Floyd S.K."/>
            <person name="Frommer W.B."/>
            <person name="Fujita T."/>
            <person name="Gramzow L."/>
            <person name="Gutensohn M."/>
            <person name="Harholt J."/>
            <person name="Hattori M."/>
            <person name="Heyl A."/>
            <person name="Hirai T."/>
            <person name="Hiwatashi Y."/>
            <person name="Ishikawa M."/>
            <person name="Iwata M."/>
            <person name="Karol K.G."/>
            <person name="Koehler B."/>
            <person name="Kolukisaoglu U."/>
            <person name="Kubo M."/>
            <person name="Kurata T."/>
            <person name="Lalonde S."/>
            <person name="Li K."/>
            <person name="Li Y."/>
            <person name="Litt A."/>
            <person name="Lyons E."/>
            <person name="Manning G."/>
            <person name="Maruyama T."/>
            <person name="Michael T.P."/>
            <person name="Mikami K."/>
            <person name="Miyazaki S."/>
            <person name="Morinaga S."/>
            <person name="Murata T."/>
            <person name="Mueller-Roeber B."/>
            <person name="Nelson D.R."/>
            <person name="Obara M."/>
            <person name="Oguri Y."/>
            <person name="Olmstead R.G."/>
            <person name="Onodera N."/>
            <person name="Petersen B.L."/>
            <person name="Pils B."/>
            <person name="Prigge M."/>
            <person name="Rensing S.A."/>
            <person name="Riano-Pachon D.M."/>
            <person name="Roberts A.W."/>
            <person name="Sato Y."/>
            <person name="Scheller H.V."/>
            <person name="Schulz B."/>
            <person name="Schulz C."/>
            <person name="Shakirov E.V."/>
            <person name="Shibagaki N."/>
            <person name="Shinohara N."/>
            <person name="Shippen D.E."/>
            <person name="Soerensen I."/>
            <person name="Sotooka R."/>
            <person name="Sugimoto N."/>
            <person name="Sugita M."/>
            <person name="Sumikawa N."/>
            <person name="Tanurdzic M."/>
            <person name="Theissen G."/>
            <person name="Ulvskov P."/>
            <person name="Wakazuki S."/>
            <person name="Weng J.K."/>
            <person name="Willats W.W."/>
            <person name="Wipf D."/>
            <person name="Wolf P.G."/>
            <person name="Yang L."/>
            <person name="Zimmer A.D."/>
            <person name="Zhu Q."/>
            <person name="Mitros T."/>
            <person name="Hellsten U."/>
            <person name="Loque D."/>
            <person name="Otillar R."/>
            <person name="Salamov A."/>
            <person name="Schmutz J."/>
            <person name="Shapiro H."/>
            <person name="Lindquist E."/>
            <person name="Lucas S."/>
            <person name="Rokhsar D."/>
            <person name="Grigoriev I.V."/>
        </authorList>
    </citation>
    <scope>NUCLEOTIDE SEQUENCE [LARGE SCALE GENOMIC DNA]</scope>
</reference>
<proteinExistence type="inferred from homology"/>
<evidence type="ECO:0000259" key="4">
    <source>
        <dbReference type="PROSITE" id="PS51858"/>
    </source>
</evidence>
<dbReference type="Pfam" id="PF05903">
    <property type="entry name" value="Peptidase_C97"/>
    <property type="match status" value="1"/>
</dbReference>
<keyword evidence="6" id="KW-1185">Reference proteome</keyword>
<evidence type="ECO:0000256" key="2">
    <source>
        <dbReference type="ARBA" id="ARBA00022670"/>
    </source>
</evidence>
<dbReference type="InterPro" id="IPR042266">
    <property type="entry name" value="PPPDE_sf"/>
</dbReference>